<feature type="transmembrane region" description="Helical" evidence="1">
    <location>
        <begin position="30"/>
        <end position="52"/>
    </location>
</feature>
<accession>A0A239PSB0</accession>
<dbReference type="AlphaFoldDB" id="A0A239PSB0"/>
<keyword evidence="1" id="KW-0472">Membrane</keyword>
<dbReference type="RefSeq" id="WP_272850260.1">
    <property type="nucleotide sequence ID" value="NZ_CP067129.1"/>
</dbReference>
<dbReference type="EMBL" id="FZQB01000003">
    <property type="protein sequence ID" value="SNT72786.1"/>
    <property type="molecule type" value="Genomic_DNA"/>
</dbReference>
<evidence type="ECO:0000313" key="4">
    <source>
        <dbReference type="Proteomes" id="UP000198307"/>
    </source>
</evidence>
<evidence type="ECO:0000259" key="2">
    <source>
        <dbReference type="Pfam" id="PF09832"/>
    </source>
</evidence>
<name>A0A239PSB0_9RHOB</name>
<dbReference type="Proteomes" id="UP000198307">
    <property type="component" value="Unassembled WGS sequence"/>
</dbReference>
<protein>
    <recommendedName>
        <fullName evidence="2">DUF2059 domain-containing protein</fullName>
    </recommendedName>
</protein>
<keyword evidence="1" id="KW-0812">Transmembrane</keyword>
<evidence type="ECO:0000256" key="1">
    <source>
        <dbReference type="SAM" id="Phobius"/>
    </source>
</evidence>
<dbReference type="Pfam" id="PF09832">
    <property type="entry name" value="DUF2059"/>
    <property type="match status" value="1"/>
</dbReference>
<sequence>MVRRGFRGEGVEVQEGFNEKKPELAKGANMLRIFSVVAAVMALSFAVVPMSMATPHGRIAATEAGILRIWQDLDMAALMPILHDEALIEAAQMQENMGRRAGNAVWLRTVSRIHSPQRLKRHFMQGAAEALKGRQADRIERALTFYQTDLGRRVLRLETEARRAMLDPDTEARAEKAFWDAANRDHPRIDQIERLIEGADLITPNVAGGLNALMAFSRGFAEGGGFDIPKDEQQMLDEAWAQEEEIRAQTIDWMEAYLFLAYAPLSDDELETYIRFAKSPEGKALSAVLFAGFDALFQQTSWELGLAAAGHMQGDHL</sequence>
<dbReference type="InterPro" id="IPR018637">
    <property type="entry name" value="DUF2059"/>
</dbReference>
<reference evidence="3 4" key="1">
    <citation type="submission" date="2017-07" db="EMBL/GenBank/DDBJ databases">
        <authorList>
            <person name="Sun Z.S."/>
            <person name="Albrecht U."/>
            <person name="Echele G."/>
            <person name="Lee C.C."/>
        </authorList>
    </citation>
    <scope>NUCLEOTIDE SEQUENCE [LARGE SCALE GENOMIC DNA]</scope>
    <source>
        <strain evidence="3 4">DSM 14827</strain>
    </source>
</reference>
<feature type="domain" description="DUF2059" evidence="2">
    <location>
        <begin position="137"/>
        <end position="177"/>
    </location>
</feature>
<gene>
    <name evidence="3" type="ORF">SAMN05444959_103288</name>
</gene>
<organism evidence="3 4">
    <name type="scientific">Paracoccus seriniphilus</name>
    <dbReference type="NCBI Taxonomy" id="184748"/>
    <lineage>
        <taxon>Bacteria</taxon>
        <taxon>Pseudomonadati</taxon>
        <taxon>Pseudomonadota</taxon>
        <taxon>Alphaproteobacteria</taxon>
        <taxon>Rhodobacterales</taxon>
        <taxon>Paracoccaceae</taxon>
        <taxon>Paracoccus</taxon>
    </lineage>
</organism>
<evidence type="ECO:0000313" key="3">
    <source>
        <dbReference type="EMBL" id="SNT72786.1"/>
    </source>
</evidence>
<keyword evidence="4" id="KW-1185">Reference proteome</keyword>
<keyword evidence="1" id="KW-1133">Transmembrane helix</keyword>
<proteinExistence type="predicted"/>